<protein>
    <recommendedName>
        <fullName evidence="3">Type VI secretion system (T6SS), amidase effector protein 4</fullName>
    </recommendedName>
</protein>
<sequence length="169" mass="19241">MSKFKELWGNYPDKTIIKAKCQNKQETGSRPFGNYCAIMLSDALIKSGVSTVGSSAKKCWGHPGMKHILLAEEMAIWLKQSGLSWLGQVQKVNPKSFQDELDGKTGIIFLKDYWQRGNESPDNRSGDHIDLWNENEITGGSMITRSIYEFFGVVSDLNKSREVWFWEVK</sequence>
<dbReference type="EMBL" id="FLOB01000009">
    <property type="protein sequence ID" value="SBS35209.1"/>
    <property type="molecule type" value="Genomic_DNA"/>
</dbReference>
<dbReference type="STRING" id="1792290.MSP8886_03310"/>
<gene>
    <name evidence="1" type="ORF">MSP8886_03310</name>
</gene>
<dbReference type="Gene3D" id="3.90.1720.70">
    <property type="match status" value="1"/>
</dbReference>
<keyword evidence="2" id="KW-1185">Reference proteome</keyword>
<dbReference type="AlphaFoldDB" id="A0A1A8TPG3"/>
<organism evidence="1 2">
    <name type="scientific">Marinomonas spartinae</name>
    <dbReference type="NCBI Taxonomy" id="1792290"/>
    <lineage>
        <taxon>Bacteria</taxon>
        <taxon>Pseudomonadati</taxon>
        <taxon>Pseudomonadota</taxon>
        <taxon>Gammaproteobacteria</taxon>
        <taxon>Oceanospirillales</taxon>
        <taxon>Oceanospirillaceae</taxon>
        <taxon>Marinomonas</taxon>
    </lineage>
</organism>
<name>A0A1A8TPG3_9GAMM</name>
<accession>A0A1A8TPG3</accession>
<dbReference type="Proteomes" id="UP000092544">
    <property type="component" value="Unassembled WGS sequence"/>
</dbReference>
<dbReference type="InterPro" id="IPR025562">
    <property type="entry name" value="Tae4"/>
</dbReference>
<proteinExistence type="predicted"/>
<dbReference type="OrthoDB" id="1262040at2"/>
<reference evidence="1 2" key="1">
    <citation type="submission" date="2016-06" db="EMBL/GenBank/DDBJ databases">
        <authorList>
            <person name="Kjaerup R.B."/>
            <person name="Dalgaard T.S."/>
            <person name="Juul-Madsen H.R."/>
        </authorList>
    </citation>
    <scope>NUCLEOTIDE SEQUENCE [LARGE SCALE GENOMIC DNA]</scope>
    <source>
        <strain evidence="1 2">CECT 8886</strain>
    </source>
</reference>
<evidence type="ECO:0008006" key="3">
    <source>
        <dbReference type="Google" id="ProtNLM"/>
    </source>
</evidence>
<dbReference type="RefSeq" id="WP_067018402.1">
    <property type="nucleotide sequence ID" value="NZ_FLOB01000009.1"/>
</dbReference>
<evidence type="ECO:0000313" key="1">
    <source>
        <dbReference type="EMBL" id="SBS35209.1"/>
    </source>
</evidence>
<evidence type="ECO:0000313" key="2">
    <source>
        <dbReference type="Proteomes" id="UP000092544"/>
    </source>
</evidence>
<dbReference type="Pfam" id="PF14113">
    <property type="entry name" value="Tae4"/>
    <property type="match status" value="1"/>
</dbReference>